<dbReference type="AlphaFoldDB" id="A0A0N5ACT0"/>
<organism evidence="1 2">
    <name type="scientific">Syphacia muris</name>
    <dbReference type="NCBI Taxonomy" id="451379"/>
    <lineage>
        <taxon>Eukaryota</taxon>
        <taxon>Metazoa</taxon>
        <taxon>Ecdysozoa</taxon>
        <taxon>Nematoda</taxon>
        <taxon>Chromadorea</taxon>
        <taxon>Rhabditida</taxon>
        <taxon>Spirurina</taxon>
        <taxon>Oxyuridomorpha</taxon>
        <taxon>Oxyuroidea</taxon>
        <taxon>Oxyuridae</taxon>
        <taxon>Syphacia</taxon>
    </lineage>
</organism>
<dbReference type="InterPro" id="IPR005312">
    <property type="entry name" value="DUF1759"/>
</dbReference>
<accession>A0A0N5ACT0</accession>
<dbReference type="WBParaSite" id="SMUV_0000196001-mRNA-1">
    <property type="protein sequence ID" value="SMUV_0000196001-mRNA-1"/>
    <property type="gene ID" value="SMUV_0000196001"/>
</dbReference>
<evidence type="ECO:0000313" key="1">
    <source>
        <dbReference type="Proteomes" id="UP000046393"/>
    </source>
</evidence>
<reference evidence="2" key="1">
    <citation type="submission" date="2017-02" db="UniProtKB">
        <authorList>
            <consortium name="WormBaseParasite"/>
        </authorList>
    </citation>
    <scope>IDENTIFICATION</scope>
</reference>
<keyword evidence="1" id="KW-1185">Reference proteome</keyword>
<evidence type="ECO:0000313" key="2">
    <source>
        <dbReference type="WBParaSite" id="SMUV_0000196001-mRNA-1"/>
    </source>
</evidence>
<dbReference type="Pfam" id="PF03564">
    <property type="entry name" value="DUF1759"/>
    <property type="match status" value="1"/>
</dbReference>
<name>A0A0N5ACT0_9BILA</name>
<sequence>MKFKYLYLLSFLEGEPYNDVCGYESSDMSYELALDKLQKKCGNNNQIIMNLYEKLEDIPFTLSTEALKTYEAAEITLGKLITIVDKIPDKESSIDKLREFLRIQISYLQTGYRSKRLGMKSTENCVSNKNSKKLEHFCIKTPYNSPKPKYNKVKCEKVNFGNKLQRSNSTPDISSKMMLAAERPAKKDNKIDNIKKTCIFCDGDHFCDNCHKYIDLDARLKVVKKKALCEFCLKKDRSKTECQTPIRLCLHCKQPHYNAMCPAKFKSTVQPRDGTTQLTLETSGPKQVKEESWTEVLEKQWRRTFIIRRSD</sequence>
<dbReference type="STRING" id="451379.A0A0N5ACT0"/>
<dbReference type="Proteomes" id="UP000046393">
    <property type="component" value="Unplaced"/>
</dbReference>
<protein>
    <submittedName>
        <fullName evidence="2">PRE_C2HC domain-containing protein</fullName>
    </submittedName>
</protein>
<proteinExistence type="predicted"/>